<evidence type="ECO:0000313" key="5">
    <source>
        <dbReference type="Proteomes" id="UP000266177"/>
    </source>
</evidence>
<dbReference type="EMBL" id="QYZD01000005">
    <property type="protein sequence ID" value="RJG24786.1"/>
    <property type="molecule type" value="Genomic_DNA"/>
</dbReference>
<dbReference type="SUPFAM" id="SSF53850">
    <property type="entry name" value="Periplasmic binding protein-like II"/>
    <property type="match status" value="1"/>
</dbReference>
<sequence>MSKIKGFIYKQFMVMLALLLVVVSPAGAGAAHSDVSSDITLKVAIYPYVPDPSRFQAAVLDQWQQQEPGVRLEFTKWDSYSEDPPDDLDVFVQDSIFLSHFVDAGYLLPFDSQDIDQAEDVIPFALQGAKRNGKVYGLPQILCTNLLFYRKGDLKIGQVNNIYELYKKIGTNHSEQIPPSKNKGLLINMAGGTTKASMYLEALIDVTGQYTEYDLLPPLDPLNDKVIRGLRLLLDMAGEKPSQYVPEDGDSYIRASWFAQGSGRAFIGYSESMMRMGEYADQFQFKTISSSAGQDIPLFYSDVVSVNSKTAYPELAQKLANIMASADTVEQALRPQADGQYPQYLLPARHQVYEALMQDYPIYSELSRIVNQPSNRVFRLGPEVRTWLKDAKQVLPEALGLTDVSSLAS</sequence>
<gene>
    <name evidence="4" type="primary">bcmE</name>
    <name evidence="4" type="ORF">DQX05_08030</name>
</gene>
<dbReference type="Proteomes" id="UP000266177">
    <property type="component" value="Unassembled WGS sequence"/>
</dbReference>
<keyword evidence="2" id="KW-0732">Signal</keyword>
<dbReference type="InterPro" id="IPR030901">
    <property type="entry name" value="Thiaminase_BcmE"/>
</dbReference>
<feature type="domain" description="Thiaminase-1 insert" evidence="3">
    <location>
        <begin position="144"/>
        <end position="290"/>
    </location>
</feature>
<dbReference type="RefSeq" id="WP_119792488.1">
    <property type="nucleotide sequence ID" value="NZ_QYZD01000005.1"/>
</dbReference>
<name>A0A3A3GK91_PANTH</name>
<keyword evidence="4" id="KW-0808">Transferase</keyword>
<protein>
    <recommendedName>
        <fullName evidence="1">Thiamine pyridinylase</fullName>
        <ecNumber evidence="1">2.5.1.2</ecNumber>
    </recommendedName>
</protein>
<evidence type="ECO:0000313" key="4">
    <source>
        <dbReference type="EMBL" id="RJG24786.1"/>
    </source>
</evidence>
<dbReference type="InterPro" id="IPR054393">
    <property type="entry name" value="Thiaminase-1_dom"/>
</dbReference>
<comment type="caution">
    <text evidence="4">The sequence shown here is derived from an EMBL/GenBank/DDBJ whole genome shotgun (WGS) entry which is preliminary data.</text>
</comment>
<evidence type="ECO:0000256" key="1">
    <source>
        <dbReference type="NCBIfam" id="TIGR04541"/>
    </source>
</evidence>
<reference evidence="4 5" key="1">
    <citation type="submission" date="2018-09" db="EMBL/GenBank/DDBJ databases">
        <title>Paenibacillus SK2017-BO5.</title>
        <authorList>
            <person name="Piskunova J.V."/>
            <person name="Dubiley S.A."/>
            <person name="Severinov K.V."/>
        </authorList>
    </citation>
    <scope>NUCLEOTIDE SEQUENCE [LARGE SCALE GENOMIC DNA]</scope>
    <source>
        <strain evidence="4 5">BO5</strain>
    </source>
</reference>
<dbReference type="GO" id="GO:0050332">
    <property type="term" value="F:thiamine pyridinylase activity"/>
    <property type="evidence" value="ECO:0007669"/>
    <property type="project" value="UniProtKB-UniRule"/>
</dbReference>
<dbReference type="Gene3D" id="3.40.190.10">
    <property type="entry name" value="Periplasmic binding protein-like II"/>
    <property type="match status" value="2"/>
</dbReference>
<organism evidence="4 5">
    <name type="scientific">Paenibacillus thiaminolyticus</name>
    <name type="common">Bacillus thiaminolyticus</name>
    <dbReference type="NCBI Taxonomy" id="49283"/>
    <lineage>
        <taxon>Bacteria</taxon>
        <taxon>Bacillati</taxon>
        <taxon>Bacillota</taxon>
        <taxon>Bacilli</taxon>
        <taxon>Bacillales</taxon>
        <taxon>Paenibacillaceae</taxon>
        <taxon>Paenibacillus</taxon>
    </lineage>
</organism>
<feature type="chain" id="PRO_5039695749" description="Thiamine pyridinylase" evidence="2">
    <location>
        <begin position="29"/>
        <end position="409"/>
    </location>
</feature>
<dbReference type="AlphaFoldDB" id="A0A3A3GK91"/>
<evidence type="ECO:0000256" key="2">
    <source>
        <dbReference type="SAM" id="SignalP"/>
    </source>
</evidence>
<dbReference type="GO" id="GO:0009230">
    <property type="term" value="P:thiamine catabolic process"/>
    <property type="evidence" value="ECO:0007669"/>
    <property type="project" value="UniProtKB-UniRule"/>
</dbReference>
<dbReference type="Pfam" id="PF22141">
    <property type="entry name" value="Thiaminase-1_dom"/>
    <property type="match status" value="1"/>
</dbReference>
<accession>A0A3A3GK91</accession>
<feature type="signal peptide" evidence="2">
    <location>
        <begin position="1"/>
        <end position="28"/>
    </location>
</feature>
<dbReference type="OrthoDB" id="2512181at2"/>
<dbReference type="EC" id="2.5.1.2" evidence="1"/>
<evidence type="ECO:0000259" key="3">
    <source>
        <dbReference type="Pfam" id="PF22141"/>
    </source>
</evidence>
<proteinExistence type="predicted"/>
<dbReference type="NCBIfam" id="TIGR04541">
    <property type="entry name" value="thiaminase_BcmE"/>
    <property type="match status" value="1"/>
</dbReference>